<dbReference type="Proteomes" id="UP000660861">
    <property type="component" value="Unassembled WGS sequence"/>
</dbReference>
<dbReference type="GO" id="GO:0006364">
    <property type="term" value="P:rRNA processing"/>
    <property type="evidence" value="ECO:0007669"/>
    <property type="project" value="TreeGrafter"/>
</dbReference>
<dbReference type="GO" id="GO:0043822">
    <property type="term" value="F:ribonuclease M5 activity"/>
    <property type="evidence" value="ECO:0007669"/>
    <property type="project" value="TreeGrafter"/>
</dbReference>
<evidence type="ECO:0000313" key="2">
    <source>
        <dbReference type="EMBL" id="MBC8570789.1"/>
    </source>
</evidence>
<feature type="domain" description="Toprim" evidence="1">
    <location>
        <begin position="5"/>
        <end position="85"/>
    </location>
</feature>
<accession>A0A926EEN9</accession>
<dbReference type="PANTHER" id="PTHR39156">
    <property type="entry name" value="RIBONUCLEASE M5"/>
    <property type="match status" value="1"/>
</dbReference>
<dbReference type="AlphaFoldDB" id="A0A926EEN9"/>
<dbReference type="EMBL" id="JACRTC010000005">
    <property type="protein sequence ID" value="MBC8570789.1"/>
    <property type="molecule type" value="Genomic_DNA"/>
</dbReference>
<sequence>MISLKETVVVEGKYDKIKLASLLNATIIAVDGFRIFTDKETLALLRALADKTGLVILTDSDAAGFKIRHYIAGAVNPNKVRHAYISDIFGKESRKEKPSKEGKLGVEGVSQAEILRALTRAGVLCEEGSPREKGRPITKTDFFADGLTGAPDAGVRRKRLIERLGLPEHLSANGLLQVLNALMDYEGYRTLIEELF</sequence>
<reference evidence="2" key="1">
    <citation type="submission" date="2020-08" db="EMBL/GenBank/DDBJ databases">
        <title>Genome public.</title>
        <authorList>
            <person name="Liu C."/>
            <person name="Sun Q."/>
        </authorList>
    </citation>
    <scope>NUCLEOTIDE SEQUENCE</scope>
    <source>
        <strain evidence="2">NSJ-54</strain>
    </source>
</reference>
<dbReference type="RefSeq" id="WP_262397883.1">
    <property type="nucleotide sequence ID" value="NZ_JACRTC010000005.1"/>
</dbReference>
<gene>
    <name evidence="2" type="ORF">H8709_08105</name>
</gene>
<dbReference type="Gene3D" id="3.40.1360.10">
    <property type="match status" value="1"/>
</dbReference>
<dbReference type="SUPFAM" id="SSF110455">
    <property type="entry name" value="Toprim domain"/>
    <property type="match status" value="1"/>
</dbReference>
<dbReference type="PROSITE" id="PS50880">
    <property type="entry name" value="TOPRIM"/>
    <property type="match status" value="1"/>
</dbReference>
<comment type="caution">
    <text evidence="2">The sequence shown here is derived from an EMBL/GenBank/DDBJ whole genome shotgun (WGS) entry which is preliminary data.</text>
</comment>
<evidence type="ECO:0000313" key="3">
    <source>
        <dbReference type="Proteomes" id="UP000660861"/>
    </source>
</evidence>
<dbReference type="Pfam" id="PF13662">
    <property type="entry name" value="Toprim_4"/>
    <property type="match status" value="1"/>
</dbReference>
<dbReference type="Pfam" id="PF13331">
    <property type="entry name" value="DUF4093"/>
    <property type="match status" value="1"/>
</dbReference>
<dbReference type="PANTHER" id="PTHR39156:SF1">
    <property type="entry name" value="RIBONUCLEASE M5"/>
    <property type="match status" value="1"/>
</dbReference>
<organism evidence="2 3">
    <name type="scientific">Zongyangia hominis</name>
    <dbReference type="NCBI Taxonomy" id="2763677"/>
    <lineage>
        <taxon>Bacteria</taxon>
        <taxon>Bacillati</taxon>
        <taxon>Bacillota</taxon>
        <taxon>Clostridia</taxon>
        <taxon>Eubacteriales</taxon>
        <taxon>Oscillospiraceae</taxon>
        <taxon>Zongyangia</taxon>
    </lineage>
</organism>
<protein>
    <submittedName>
        <fullName evidence="2">DUF4093 domain-containing protein</fullName>
    </submittedName>
</protein>
<dbReference type="SMART" id="SM00493">
    <property type="entry name" value="TOPRIM"/>
    <property type="match status" value="1"/>
</dbReference>
<proteinExistence type="predicted"/>
<evidence type="ECO:0000259" key="1">
    <source>
        <dbReference type="PROSITE" id="PS50880"/>
    </source>
</evidence>
<dbReference type="InterPro" id="IPR006171">
    <property type="entry name" value="TOPRIM_dom"/>
</dbReference>
<keyword evidence="3" id="KW-1185">Reference proteome</keyword>
<dbReference type="InterPro" id="IPR025156">
    <property type="entry name" value="RNase_M5_C"/>
</dbReference>
<name>A0A926EEN9_9FIRM</name>